<comment type="subunit">
    <text evidence="11 12">Monomer. Binds crRNA and tracrRNA.</text>
</comment>
<dbReference type="GO" id="GO:0051607">
    <property type="term" value="P:defense response to virus"/>
    <property type="evidence" value="ECO:0007669"/>
    <property type="project" value="UniProtKB-UniRule"/>
</dbReference>
<feature type="region of interest" description="Disordered" evidence="14">
    <location>
        <begin position="49"/>
        <end position="75"/>
    </location>
</feature>
<dbReference type="NCBIfam" id="TIGR01865">
    <property type="entry name" value="cas_Csn1"/>
    <property type="match status" value="1"/>
</dbReference>
<evidence type="ECO:0000256" key="5">
    <source>
        <dbReference type="ARBA" id="ARBA00022801"/>
    </source>
</evidence>
<evidence type="ECO:0000256" key="7">
    <source>
        <dbReference type="ARBA" id="ARBA00022884"/>
    </source>
</evidence>
<keyword evidence="17" id="KW-1185">Reference proteome</keyword>
<feature type="domain" description="HNH Cas9-type" evidence="15">
    <location>
        <begin position="559"/>
        <end position="716"/>
    </location>
</feature>
<evidence type="ECO:0000259" key="15">
    <source>
        <dbReference type="PROSITE" id="PS51749"/>
    </source>
</evidence>
<dbReference type="PROSITE" id="PS51749">
    <property type="entry name" value="HNH_CAS9"/>
    <property type="match status" value="1"/>
</dbReference>
<evidence type="ECO:0000256" key="11">
    <source>
        <dbReference type="ARBA" id="ARBA00046380"/>
    </source>
</evidence>
<evidence type="ECO:0000256" key="6">
    <source>
        <dbReference type="ARBA" id="ARBA00022842"/>
    </source>
</evidence>
<evidence type="ECO:0000256" key="3">
    <source>
        <dbReference type="ARBA" id="ARBA00022723"/>
    </source>
</evidence>
<comment type="domain">
    <text evidence="12">Has 2 endonuclease domains. The discontinuous RuvC-like domain cleaves the target DNA noncomplementary to crRNA while the HNH nuclease domain cleaves the target DNA complementary to crRNA.</text>
</comment>
<dbReference type="Pfam" id="PF18541">
    <property type="entry name" value="RuvC_III"/>
    <property type="match status" value="1"/>
</dbReference>
<dbReference type="EC" id="3.1.-.-" evidence="12"/>
<protein>
    <recommendedName>
        <fullName evidence="12">CRISPR-associated endonuclease Cas9</fullName>
        <ecNumber evidence="12">3.1.-.-</ecNumber>
    </recommendedName>
</protein>
<keyword evidence="9 12" id="KW-0238">DNA-binding</keyword>
<dbReference type="GO" id="GO:0003677">
    <property type="term" value="F:DNA binding"/>
    <property type="evidence" value="ECO:0007669"/>
    <property type="project" value="UniProtKB-UniRule"/>
</dbReference>
<organism evidence="16 17">
    <name type="scientific">Sphingomonas pseudosanguinis</name>
    <dbReference type="NCBI Taxonomy" id="413712"/>
    <lineage>
        <taxon>Bacteria</taxon>
        <taxon>Pseudomonadati</taxon>
        <taxon>Pseudomonadota</taxon>
        <taxon>Alphaproteobacteria</taxon>
        <taxon>Sphingomonadales</taxon>
        <taxon>Sphingomonadaceae</taxon>
        <taxon>Sphingomonas</taxon>
    </lineage>
</organism>
<feature type="active site" description="Proton acceptor for HNH nuclease domain" evidence="12">
    <location>
        <position position="638"/>
    </location>
</feature>
<keyword evidence="13" id="KW-0175">Coiled coil</keyword>
<comment type="caution">
    <text evidence="16">The sequence shown here is derived from an EMBL/GenBank/DDBJ whole genome shotgun (WGS) entry which is preliminary data.</text>
</comment>
<evidence type="ECO:0000256" key="14">
    <source>
        <dbReference type="SAM" id="MobiDB-lite"/>
    </source>
</evidence>
<keyword evidence="4 12" id="KW-0255">Endonuclease</keyword>
<keyword evidence="10" id="KW-0464">Manganese</keyword>
<evidence type="ECO:0000256" key="13">
    <source>
        <dbReference type="SAM" id="Coils"/>
    </source>
</evidence>
<feature type="active site" description="For RuvC-like nuclease domain" evidence="12">
    <location>
        <position position="17"/>
    </location>
</feature>
<evidence type="ECO:0000256" key="12">
    <source>
        <dbReference type="HAMAP-Rule" id="MF_01480"/>
    </source>
</evidence>
<evidence type="ECO:0000313" key="16">
    <source>
        <dbReference type="EMBL" id="MBB3880374.1"/>
    </source>
</evidence>
<dbReference type="InterPro" id="IPR028629">
    <property type="entry name" value="Cas9"/>
</dbReference>
<keyword evidence="3" id="KW-0479">Metal-binding</keyword>
<dbReference type="AlphaFoldDB" id="A0A7W6ADW0"/>
<keyword evidence="7 12" id="KW-0694">RNA-binding</keyword>
<gene>
    <name evidence="12" type="primary">cas9</name>
    <name evidence="16" type="ORF">GGR48_002818</name>
</gene>
<dbReference type="GO" id="GO:0046872">
    <property type="term" value="F:metal ion binding"/>
    <property type="evidence" value="ECO:0007669"/>
    <property type="project" value="UniProtKB-UniRule"/>
</dbReference>
<dbReference type="RefSeq" id="WP_240456008.1">
    <property type="nucleotide sequence ID" value="NZ_JACIDH010000014.1"/>
</dbReference>
<keyword evidence="5 12" id="KW-0378">Hydrolase</keyword>
<name>A0A7W6ADW0_9SPHN</name>
<dbReference type="InterPro" id="IPR033114">
    <property type="entry name" value="HNH_CAS9"/>
</dbReference>
<dbReference type="InterPro" id="IPR036397">
    <property type="entry name" value="RNaseH_sf"/>
</dbReference>
<evidence type="ECO:0000313" key="17">
    <source>
        <dbReference type="Proteomes" id="UP000538670"/>
    </source>
</evidence>
<reference evidence="16 17" key="1">
    <citation type="submission" date="2020-08" db="EMBL/GenBank/DDBJ databases">
        <title>Genomic Encyclopedia of Type Strains, Phase IV (KMG-IV): sequencing the most valuable type-strain genomes for metagenomic binning, comparative biology and taxonomic classification.</title>
        <authorList>
            <person name="Goeker M."/>
        </authorList>
    </citation>
    <scope>NUCLEOTIDE SEQUENCE [LARGE SCALE GENOMIC DNA]</scope>
    <source>
        <strain evidence="16 17">DSM 19512</strain>
    </source>
</reference>
<dbReference type="Pfam" id="PF18470">
    <property type="entry name" value="Cas9_a"/>
    <property type="match status" value="1"/>
</dbReference>
<dbReference type="InterPro" id="IPR003615">
    <property type="entry name" value="HNH_nuc"/>
</dbReference>
<dbReference type="GO" id="GO:0003723">
    <property type="term" value="F:RNA binding"/>
    <property type="evidence" value="ECO:0007669"/>
    <property type="project" value="UniProtKB-UniRule"/>
</dbReference>
<keyword evidence="2 12" id="KW-0540">Nuclease</keyword>
<feature type="coiled-coil region" evidence="13">
    <location>
        <begin position="561"/>
        <end position="588"/>
    </location>
</feature>
<comment type="cofactor">
    <cofactor evidence="1">
        <name>Mg(2+)</name>
        <dbReference type="ChEBI" id="CHEBI:18420"/>
    </cofactor>
</comment>
<dbReference type="HAMAP" id="MF_01480">
    <property type="entry name" value="Cas9"/>
    <property type="match status" value="1"/>
</dbReference>
<dbReference type="GO" id="GO:0043571">
    <property type="term" value="P:maintenance of CRISPR repeat elements"/>
    <property type="evidence" value="ECO:0007669"/>
    <property type="project" value="UniProtKB-UniRule"/>
</dbReference>
<evidence type="ECO:0000256" key="1">
    <source>
        <dbReference type="ARBA" id="ARBA00001946"/>
    </source>
</evidence>
<evidence type="ECO:0000256" key="2">
    <source>
        <dbReference type="ARBA" id="ARBA00022722"/>
    </source>
</evidence>
<comment type="similarity">
    <text evidence="12">Belongs to the CRISPR-associated Cas9 family.</text>
</comment>
<dbReference type="Gene3D" id="3.30.420.10">
    <property type="entry name" value="Ribonuclease H-like superfamily/Ribonuclease H"/>
    <property type="match status" value="3"/>
</dbReference>
<keyword evidence="6" id="KW-0460">Magnesium</keyword>
<evidence type="ECO:0000256" key="4">
    <source>
        <dbReference type="ARBA" id="ARBA00022759"/>
    </source>
</evidence>
<feature type="region of interest" description="Disordered" evidence="14">
    <location>
        <begin position="845"/>
        <end position="866"/>
    </location>
</feature>
<proteinExistence type="inferred from homology"/>
<accession>A0A7W6ADW0</accession>
<dbReference type="Pfam" id="PF13395">
    <property type="entry name" value="HNH_4"/>
    <property type="match status" value="1"/>
</dbReference>
<dbReference type="GO" id="GO:0004519">
    <property type="term" value="F:endonuclease activity"/>
    <property type="evidence" value="ECO:0007669"/>
    <property type="project" value="UniProtKB-UniRule"/>
</dbReference>
<dbReference type="EMBL" id="JACIDH010000014">
    <property type="protein sequence ID" value="MBB3880374.1"/>
    <property type="molecule type" value="Genomic_DNA"/>
</dbReference>
<comment type="function">
    <text evidence="12">CRISPR (clustered regularly interspaced short palindromic repeat) is an adaptive immune system that provides protection against mobile genetic elements (viruses, transposable elements and conjugative plasmids). CRISPR clusters contain spacers, sequences complementary to antecedent mobile elements, and target invading nucleic acids. CRISPR clusters are transcribed and processed into CRISPR RNA (crRNA). In type II CRISPR systems correct processing of pre-crRNA requires a trans-encoded small RNA (tracrRNA), endogenous ribonuclease 3 (rnc) and this protein. The tracrRNA serves as a guide for ribonuclease 3-aided processing of pre-crRNA. Subsequently Cas9/crRNA/tracrRNA endonucleolytically cleaves linear or circular dsDNA target complementary to the spacer; Cas9 is inactive in the absence of the 2 guide RNAs (gRNA). Cas9 recognizes the protospacer adjacent motif (PAM) in the CRISPR repeat sequences to help distinguish self versus nonself, as targets within the bacterial CRISPR locus do not have PAMs. PAM recognition is also required for catalytic activity.</text>
</comment>
<evidence type="ECO:0000256" key="9">
    <source>
        <dbReference type="ARBA" id="ARBA00023125"/>
    </source>
</evidence>
<dbReference type="InterPro" id="IPR041383">
    <property type="entry name" value="RuvC_III"/>
</dbReference>
<dbReference type="Proteomes" id="UP000538670">
    <property type="component" value="Unassembled WGS sequence"/>
</dbReference>
<evidence type="ECO:0000256" key="8">
    <source>
        <dbReference type="ARBA" id="ARBA00023118"/>
    </source>
</evidence>
<comment type="caution">
    <text evidence="12">Lacks conserved residue(s) required for the propagation of feature annotation.</text>
</comment>
<evidence type="ECO:0000256" key="10">
    <source>
        <dbReference type="ARBA" id="ARBA00023211"/>
    </source>
</evidence>
<dbReference type="GO" id="GO:0016787">
    <property type="term" value="F:hydrolase activity"/>
    <property type="evidence" value="ECO:0007669"/>
    <property type="project" value="UniProtKB-KW"/>
</dbReference>
<keyword evidence="8 12" id="KW-0051">Antiviral defense</keyword>
<sequence length="1126" mass="127361">MTDMMNERGMAWRLGLDLGTNSLGWIALQLEGGKPAGIMAIGSRIISSSESAGRDPQSKQSLAVNRRDKRAMRRRRDRFKRRQAALLRYLVKDGLFPADQAARQALETRDPYELRARALDERLEPSEIARALFHLNQRRGFKSNRKTDRTGDKDDESGKVAFGIAGLKDKIAAAEEAAGAEPGSWTFGKFLCERRAAADDLNALPPTRARAHAAPPENKNDVYDFYPSRDIIEAEFEAIWEAQAAHHPDLLTDEVRHRLYEIIFYQRPLKAPKIGLCTLVNGETRLAKAHPLFQQRRLLEEINALQLIRTGEAPRRLMPDERDRILMKFQGKPSLTFVALRKELKLDSTVRFNKESENRPKLLGDEMAARMGDKKRFGTHWRHLSVDQQWEVIQRRQNLESDADEAAFVAWLAERYSLTSEQAAAVASVELPMGFGRIGLTATTKLIEALTNGRTEGGEVLVYSEAVDAAGLGHHSDRRSDTRYSDAKGQPILPYYGLPLEHHLLPGTGDPSDPEDMRVGRLTNPTVHIGLNQLARVVNALIRRFGRPTEIALELARDLKLSDEEKQRRNKENNRNRIEAEKRSIKLREIGKPDTGENRARLKLWEELGEDCLDRRCVYTGERIGIEKLFSDAVEIDHILPFSITLDDSNANKIVCMRDANRRKGNRSPHDAWGHGEDWPDIAARASRLPANKRWRFDPDALARFTEERDFQPRQLVDTQYLGRLAREYLTSLYPERGQGSSKVWVSPGQMTELVRRKLGLNPMLGDDNILGSVNQPKNRLDHRHHSIDAFVVAVIDRAMLAEIARISGETGRDGTEKICIPDPWPNFRDELHAALRGIVVSHRPDHGTASKKGLKPGHDQTAGRLHNDTAYGFTGTTDAKGKPIVVRRIALTDLKSAADLNAIRDPHLRQALRDHTAHQDGKAFEERIKAFPPFTLKKVYGGIRHVRVTEALSVIPIRDASGRAYKAYKGDSNYRYDVWEMPDGKWITRWQAADGTERSSIVSMFDAHQPREQDRPHPAARKVLSVHQNDLLAIEPPGEARRLGRVVKFGQDGRLYLADPKEGGALKARDADKEDAFRYDSLFPAKQKLWKARQVRIDELGRVLDPGFPARKSVRRTRPRTAPVD</sequence>
<dbReference type="InterPro" id="IPR040619">
    <property type="entry name" value="Cas9_alpha-helical_lobe"/>
</dbReference>